<feature type="domain" description="Methyltransferase small" evidence="2">
    <location>
        <begin position="348"/>
        <end position="427"/>
    </location>
</feature>
<dbReference type="InterPro" id="IPR029063">
    <property type="entry name" value="SAM-dependent_MTases_sf"/>
</dbReference>
<keyword evidence="4" id="KW-1185">Reference proteome</keyword>
<dbReference type="GO" id="GO:0032259">
    <property type="term" value="P:methylation"/>
    <property type="evidence" value="ECO:0007669"/>
    <property type="project" value="UniProtKB-KW"/>
</dbReference>
<dbReference type="GO" id="GO:0036009">
    <property type="term" value="F:protein-glutamine N-methyltransferase activity"/>
    <property type="evidence" value="ECO:0007669"/>
    <property type="project" value="TreeGrafter"/>
</dbReference>
<keyword evidence="3" id="KW-0808">Transferase</keyword>
<dbReference type="Gene3D" id="3.40.50.150">
    <property type="entry name" value="Vaccinia Virus protein VP39"/>
    <property type="match status" value="1"/>
</dbReference>
<dbReference type="CDD" id="cd02440">
    <property type="entry name" value="AdoMet_MTases"/>
    <property type="match status" value="1"/>
</dbReference>
<evidence type="ECO:0000313" key="4">
    <source>
        <dbReference type="Proteomes" id="UP000588098"/>
    </source>
</evidence>
<dbReference type="GO" id="GO:0003676">
    <property type="term" value="F:nucleic acid binding"/>
    <property type="evidence" value="ECO:0007669"/>
    <property type="project" value="InterPro"/>
</dbReference>
<name>A0A7W9QHM0_9ACTN</name>
<dbReference type="InterPro" id="IPR002052">
    <property type="entry name" value="DNA_methylase_N6_adenine_CS"/>
</dbReference>
<feature type="compositionally biased region" description="Low complexity" evidence="1">
    <location>
        <begin position="149"/>
        <end position="206"/>
    </location>
</feature>
<feature type="compositionally biased region" description="Low complexity" evidence="1">
    <location>
        <begin position="27"/>
        <end position="48"/>
    </location>
</feature>
<protein>
    <submittedName>
        <fullName evidence="3">Methylase of polypeptide subunit release factors</fullName>
    </submittedName>
</protein>
<sequence>MHTPDPRSPSQIRATAADTTSADDADATTAAPASAASANDASEAGDASDPTEVSEGAHPRITWAEDDGTLYSARWRSESGAPAPRRVVVGDDRMTADAAYKLVCEGTAVLWRGDYHNARQLLQALARRADRKRLDRKRGGKARRERATHPAARATHAQAQTHPPAQTHSQAQAQAQAQAQTPAQAQSQRQAQAQAQPQAPAQVQPVGEDSAQVRVQAQPQALAQGPAATAVDDSPARAFHLHRKAQAQRARLLGMVLVPIEPTEAGPAVPLRRAPDVRDACREAWGADAGQEPAVISLRELLGLIGGHEWRRKGVEIPALGGDRVHAYYGVFSPVRGEYVDLVAEAPLPAGAQELAFDIGTGTGVLAAVLARRGVRRVVATDQDPRALACARENAMRLGTAERVEVVAADLFPPGRAPLVVCNPPWVPARPGSPIEYAVYDPDSRMLRGFLGGLAGHLEPGGEGWLILSDLAEHLGLRTRSELLAIVETAGLRVIDRLDTRPRHQRAADATDPLHAARAAETTSLWRLTAT</sequence>
<keyword evidence="3" id="KW-0489">Methyltransferase</keyword>
<feature type="region of interest" description="Disordered" evidence="1">
    <location>
        <begin position="131"/>
        <end position="211"/>
    </location>
</feature>
<dbReference type="InterPro" id="IPR007848">
    <property type="entry name" value="Small_mtfrase_dom"/>
</dbReference>
<gene>
    <name evidence="3" type="ORF">FHS42_006219</name>
</gene>
<reference evidence="3 4" key="1">
    <citation type="submission" date="2020-08" db="EMBL/GenBank/DDBJ databases">
        <title>Genomic Encyclopedia of Type Strains, Phase III (KMG-III): the genomes of soil and plant-associated and newly described type strains.</title>
        <authorList>
            <person name="Whitman W."/>
        </authorList>
    </citation>
    <scope>NUCLEOTIDE SEQUENCE [LARGE SCALE GENOMIC DNA]</scope>
    <source>
        <strain evidence="3 4">CECT 8305</strain>
    </source>
</reference>
<dbReference type="Pfam" id="PF05175">
    <property type="entry name" value="MTS"/>
    <property type="match status" value="1"/>
</dbReference>
<proteinExistence type="predicted"/>
<comment type="caution">
    <text evidence="3">The sequence shown here is derived from an EMBL/GenBank/DDBJ whole genome shotgun (WGS) entry which is preliminary data.</text>
</comment>
<dbReference type="AlphaFoldDB" id="A0A7W9QHM0"/>
<dbReference type="PANTHER" id="PTHR18895:SF74">
    <property type="entry name" value="MTRF1L RELEASE FACTOR GLUTAMINE METHYLTRANSFERASE"/>
    <property type="match status" value="1"/>
</dbReference>
<dbReference type="PANTHER" id="PTHR18895">
    <property type="entry name" value="HEMK METHYLTRANSFERASE"/>
    <property type="match status" value="1"/>
</dbReference>
<feature type="region of interest" description="Disordered" evidence="1">
    <location>
        <begin position="1"/>
        <end position="67"/>
    </location>
</feature>
<feature type="compositionally biased region" description="Basic residues" evidence="1">
    <location>
        <begin position="131"/>
        <end position="146"/>
    </location>
</feature>
<dbReference type="EMBL" id="JACHJL010000021">
    <property type="protein sequence ID" value="MBB5939127.1"/>
    <property type="molecule type" value="Genomic_DNA"/>
</dbReference>
<evidence type="ECO:0000313" key="3">
    <source>
        <dbReference type="EMBL" id="MBB5939127.1"/>
    </source>
</evidence>
<evidence type="ECO:0000256" key="1">
    <source>
        <dbReference type="SAM" id="MobiDB-lite"/>
    </source>
</evidence>
<dbReference type="Proteomes" id="UP000588098">
    <property type="component" value="Unassembled WGS sequence"/>
</dbReference>
<dbReference type="PROSITE" id="PS00092">
    <property type="entry name" value="N6_MTASE"/>
    <property type="match status" value="1"/>
</dbReference>
<dbReference type="SUPFAM" id="SSF53335">
    <property type="entry name" value="S-adenosyl-L-methionine-dependent methyltransferases"/>
    <property type="match status" value="1"/>
</dbReference>
<accession>A0A7W9QHM0</accession>
<dbReference type="InterPro" id="IPR050320">
    <property type="entry name" value="N5-glutamine_MTase"/>
</dbReference>
<organism evidence="3 4">
    <name type="scientific">Streptomyces zagrosensis</name>
    <dbReference type="NCBI Taxonomy" id="1042984"/>
    <lineage>
        <taxon>Bacteria</taxon>
        <taxon>Bacillati</taxon>
        <taxon>Actinomycetota</taxon>
        <taxon>Actinomycetes</taxon>
        <taxon>Kitasatosporales</taxon>
        <taxon>Streptomycetaceae</taxon>
        <taxon>Streptomyces</taxon>
    </lineage>
</organism>
<evidence type="ECO:0000259" key="2">
    <source>
        <dbReference type="Pfam" id="PF05175"/>
    </source>
</evidence>